<evidence type="ECO:0000256" key="4">
    <source>
        <dbReference type="ARBA" id="ARBA00023136"/>
    </source>
</evidence>
<dbReference type="CDD" id="cd17324">
    <property type="entry name" value="MFS_NepI_like"/>
    <property type="match status" value="1"/>
</dbReference>
<dbReference type="Pfam" id="PF07690">
    <property type="entry name" value="MFS_1"/>
    <property type="match status" value="1"/>
</dbReference>
<comment type="caution">
    <text evidence="7">The sequence shown here is derived from an EMBL/GenBank/DDBJ whole genome shotgun (WGS) entry which is preliminary data.</text>
</comment>
<dbReference type="PANTHER" id="PTHR42910:SF1">
    <property type="entry name" value="MAJOR FACILITATOR SUPERFAMILY (MFS) PROFILE DOMAIN-CONTAINING PROTEIN"/>
    <property type="match status" value="1"/>
</dbReference>
<evidence type="ECO:0000256" key="1">
    <source>
        <dbReference type="ARBA" id="ARBA00004651"/>
    </source>
</evidence>
<evidence type="ECO:0000256" key="3">
    <source>
        <dbReference type="ARBA" id="ARBA00022989"/>
    </source>
</evidence>
<dbReference type="InterPro" id="IPR011701">
    <property type="entry name" value="MFS"/>
</dbReference>
<feature type="transmembrane region" description="Helical" evidence="5">
    <location>
        <begin position="264"/>
        <end position="281"/>
    </location>
</feature>
<feature type="transmembrane region" description="Helical" evidence="5">
    <location>
        <begin position="116"/>
        <end position="137"/>
    </location>
</feature>
<keyword evidence="3 5" id="KW-1133">Transmembrane helix</keyword>
<dbReference type="AlphaFoldDB" id="A0A7Y9LSY9"/>
<feature type="transmembrane region" description="Helical" evidence="5">
    <location>
        <begin position="356"/>
        <end position="377"/>
    </location>
</feature>
<evidence type="ECO:0000313" key="8">
    <source>
        <dbReference type="Proteomes" id="UP000521748"/>
    </source>
</evidence>
<gene>
    <name evidence="7" type="ORF">FHU41_001216</name>
</gene>
<feature type="transmembrane region" description="Helical" evidence="5">
    <location>
        <begin position="64"/>
        <end position="84"/>
    </location>
</feature>
<dbReference type="GO" id="GO:0005886">
    <property type="term" value="C:plasma membrane"/>
    <property type="evidence" value="ECO:0007669"/>
    <property type="project" value="UniProtKB-SubCell"/>
</dbReference>
<keyword evidence="8" id="KW-1185">Reference proteome</keyword>
<dbReference type="PROSITE" id="PS50850">
    <property type="entry name" value="MFS"/>
    <property type="match status" value="1"/>
</dbReference>
<dbReference type="SUPFAM" id="SSF103473">
    <property type="entry name" value="MFS general substrate transporter"/>
    <property type="match status" value="1"/>
</dbReference>
<dbReference type="Proteomes" id="UP000521748">
    <property type="component" value="Unassembled WGS sequence"/>
</dbReference>
<dbReference type="RefSeq" id="WP_179388695.1">
    <property type="nucleotide sequence ID" value="NZ_JACBYQ010000001.1"/>
</dbReference>
<feature type="transmembrane region" description="Helical" evidence="5">
    <location>
        <begin position="317"/>
        <end position="335"/>
    </location>
</feature>
<dbReference type="PANTHER" id="PTHR42910">
    <property type="entry name" value="TRANSPORTER SCO4007-RELATED"/>
    <property type="match status" value="1"/>
</dbReference>
<feature type="transmembrane region" description="Helical" evidence="5">
    <location>
        <begin position="149"/>
        <end position="168"/>
    </location>
</feature>
<sequence length="415" mass="42938">MESTLNSTHPETAHPETAHPRLSSLVIALLAISAAVATSTSYLLQPELAQLAQELHSSLPTLSAATGSAIVGYLTGLALLVPLIDQVPAKYLISGQLATLGLTLLLASIAANVLLFGFALFCVGACASAGAQMSTLAGKLAAPESRGKALGTVTAGISAGILIGRMVGGALADWLGWRNMLLTFGLACLLVGVLTYFGLPKNTPITPGSYRESLHSLPKLLKKHRLLRVATISGALWFFAFSLIWVSVSIALALPPLNFPPSVIGLYALAGLLGILATRVAGSLADRFGSVPVILSGLGLAGLCALVLAWTLELPPVTLGLLAIFDVGLFSAQVANQSRVLAIDPGRAARFNSAYLVIYFIGGSLGTGIGGAVVSYWGWSAAAWLATAAIGLAALITWYFRNIAPGNQTGQQQHH</sequence>
<dbReference type="GO" id="GO:0022857">
    <property type="term" value="F:transmembrane transporter activity"/>
    <property type="evidence" value="ECO:0007669"/>
    <property type="project" value="InterPro"/>
</dbReference>
<evidence type="ECO:0000256" key="2">
    <source>
        <dbReference type="ARBA" id="ARBA00022692"/>
    </source>
</evidence>
<feature type="transmembrane region" description="Helical" evidence="5">
    <location>
        <begin position="25"/>
        <end position="44"/>
    </location>
</feature>
<dbReference type="InterPro" id="IPR020846">
    <property type="entry name" value="MFS_dom"/>
</dbReference>
<organism evidence="7 8">
    <name type="scientific">Psychromicrobium silvestre</name>
    <dbReference type="NCBI Taxonomy" id="1645614"/>
    <lineage>
        <taxon>Bacteria</taxon>
        <taxon>Bacillati</taxon>
        <taxon>Actinomycetota</taxon>
        <taxon>Actinomycetes</taxon>
        <taxon>Micrococcales</taxon>
        <taxon>Micrococcaceae</taxon>
        <taxon>Psychromicrobium</taxon>
    </lineage>
</organism>
<dbReference type="InterPro" id="IPR036259">
    <property type="entry name" value="MFS_trans_sf"/>
</dbReference>
<feature type="transmembrane region" description="Helical" evidence="5">
    <location>
        <begin position="180"/>
        <end position="199"/>
    </location>
</feature>
<feature type="transmembrane region" description="Helical" evidence="5">
    <location>
        <begin position="293"/>
        <end position="311"/>
    </location>
</feature>
<protein>
    <submittedName>
        <fullName evidence="7">Putative MFS family arabinose efflux permease</fullName>
    </submittedName>
</protein>
<reference evidence="7 8" key="1">
    <citation type="submission" date="2020-07" db="EMBL/GenBank/DDBJ databases">
        <title>Sequencing the genomes of 1000 actinobacteria strains.</title>
        <authorList>
            <person name="Klenk H.-P."/>
        </authorList>
    </citation>
    <scope>NUCLEOTIDE SEQUENCE [LARGE SCALE GENOMIC DNA]</scope>
    <source>
        <strain evidence="7 8">DSM 102047</strain>
    </source>
</reference>
<feature type="transmembrane region" description="Helical" evidence="5">
    <location>
        <begin position="91"/>
        <end position="110"/>
    </location>
</feature>
<name>A0A7Y9LSY9_9MICC</name>
<evidence type="ECO:0000259" key="6">
    <source>
        <dbReference type="PROSITE" id="PS50850"/>
    </source>
</evidence>
<keyword evidence="4 5" id="KW-0472">Membrane</keyword>
<dbReference type="Gene3D" id="1.20.1250.20">
    <property type="entry name" value="MFS general substrate transporter like domains"/>
    <property type="match status" value="1"/>
</dbReference>
<evidence type="ECO:0000256" key="5">
    <source>
        <dbReference type="SAM" id="Phobius"/>
    </source>
</evidence>
<evidence type="ECO:0000313" key="7">
    <source>
        <dbReference type="EMBL" id="NYE94995.1"/>
    </source>
</evidence>
<dbReference type="EMBL" id="JACBYQ010000001">
    <property type="protein sequence ID" value="NYE94995.1"/>
    <property type="molecule type" value="Genomic_DNA"/>
</dbReference>
<proteinExistence type="predicted"/>
<comment type="subcellular location">
    <subcellularLocation>
        <location evidence="1">Cell membrane</location>
        <topology evidence="1">Multi-pass membrane protein</topology>
    </subcellularLocation>
</comment>
<feature type="transmembrane region" description="Helical" evidence="5">
    <location>
        <begin position="226"/>
        <end position="252"/>
    </location>
</feature>
<feature type="domain" description="Major facilitator superfamily (MFS) profile" evidence="6">
    <location>
        <begin position="26"/>
        <end position="405"/>
    </location>
</feature>
<feature type="transmembrane region" description="Helical" evidence="5">
    <location>
        <begin position="383"/>
        <end position="400"/>
    </location>
</feature>
<keyword evidence="2 5" id="KW-0812">Transmembrane</keyword>
<accession>A0A7Y9LSY9</accession>